<dbReference type="PANTHER" id="PTHR35579">
    <property type="entry name" value="CRISPR SYSTEM CMS ENDORIBONUCLEASE CSM3"/>
    <property type="match status" value="1"/>
</dbReference>
<gene>
    <name evidence="3" type="ORF">LNKW23_45670</name>
</gene>
<dbReference type="CDD" id="cd09726">
    <property type="entry name" value="RAMP_I_III"/>
    <property type="match status" value="1"/>
</dbReference>
<dbReference type="PANTHER" id="PTHR35579:SF3">
    <property type="entry name" value="CRISPR SYSTEM CMS ENDORIBONUCLEASE CSM3"/>
    <property type="match status" value="1"/>
</dbReference>
<feature type="domain" description="CRISPR type III-associated protein" evidence="2">
    <location>
        <begin position="16"/>
        <end position="172"/>
    </location>
</feature>
<organism evidence="3 4">
    <name type="scientific">Paralimibaculum aggregatum</name>
    <dbReference type="NCBI Taxonomy" id="3036245"/>
    <lineage>
        <taxon>Bacteria</taxon>
        <taxon>Pseudomonadati</taxon>
        <taxon>Pseudomonadota</taxon>
        <taxon>Alphaproteobacteria</taxon>
        <taxon>Rhodobacterales</taxon>
        <taxon>Paracoccaceae</taxon>
        <taxon>Paralimibaculum</taxon>
    </lineage>
</organism>
<dbReference type="RefSeq" id="WP_285674655.1">
    <property type="nucleotide sequence ID" value="NZ_BSYI01000061.1"/>
</dbReference>
<evidence type="ECO:0000313" key="4">
    <source>
        <dbReference type="Proteomes" id="UP001239909"/>
    </source>
</evidence>
<sequence length="441" mass="48436">MMYGKRYRIESVLRLERDLHIGGSRRIEYRDENDERRERVAVMRARDGAPLIPASSLKGALRARLDRATEFLGEASEHKNGRGKAARLWMENAPASKGHDAPRCDKHVSIDRVTGAALENHLFEREMLPEGMTFAFAADWLSDTIDELAHVLAPLCQGICLGKGTSKGHGLLSLDIARLSILEISADASGEMRSLEVDGQTMAKLVRDINVLADATSGAEPGPRRIVVDLECEGPYISILKIGGDGESGACNVAQPLMRNGRPWMHPETLIGALRSRAAWLAEVVRARGADGNRADDVAMDDHKLAQALGGRRKVTSREEADRDLSWVEQLFGVTGWRSRLDLIDLRCTDPGSQMKLTSNSLDRVTGATRDGFLFARNAHWKPKFRATFLIRGCAPEQLDALLADIIKDGGGLELGHATTKGFGWFKVTVVKDSAKEPKDV</sequence>
<accession>A0ABQ6LTG4</accession>
<feature type="domain" description="CRISPR type III-associated protein" evidence="2">
    <location>
        <begin position="242"/>
        <end position="427"/>
    </location>
</feature>
<dbReference type="Pfam" id="PF03787">
    <property type="entry name" value="RAMPs"/>
    <property type="match status" value="2"/>
</dbReference>
<reference evidence="3 4" key="1">
    <citation type="submission" date="2023-04" db="EMBL/GenBank/DDBJ databases">
        <title>Marinoamorphus aggregata gen. nov., sp. Nov., isolate from tissue of brittle star Ophioplocus japonicus.</title>
        <authorList>
            <person name="Kawano K."/>
            <person name="Sawayama S."/>
            <person name="Nakagawa S."/>
        </authorList>
    </citation>
    <scope>NUCLEOTIDE SEQUENCE [LARGE SCALE GENOMIC DNA]</scope>
    <source>
        <strain evidence="3 4">NKW23</strain>
    </source>
</reference>
<evidence type="ECO:0000259" key="2">
    <source>
        <dbReference type="Pfam" id="PF03787"/>
    </source>
</evidence>
<keyword evidence="1" id="KW-0051">Antiviral defense</keyword>
<dbReference type="InterPro" id="IPR052216">
    <property type="entry name" value="CRISPR_Csm3_endoribonuclease"/>
</dbReference>
<evidence type="ECO:0000313" key="3">
    <source>
        <dbReference type="EMBL" id="GMG85347.1"/>
    </source>
</evidence>
<dbReference type="InterPro" id="IPR005537">
    <property type="entry name" value="RAMP_III_fam"/>
</dbReference>
<evidence type="ECO:0000256" key="1">
    <source>
        <dbReference type="ARBA" id="ARBA00023118"/>
    </source>
</evidence>
<protein>
    <submittedName>
        <fullName evidence="3">RAMP superfamily CRISPR-associated protein</fullName>
    </submittedName>
</protein>
<dbReference type="Proteomes" id="UP001239909">
    <property type="component" value="Unassembled WGS sequence"/>
</dbReference>
<name>A0ABQ6LTG4_9RHOB</name>
<dbReference type="EMBL" id="BSYI01000061">
    <property type="protein sequence ID" value="GMG85347.1"/>
    <property type="molecule type" value="Genomic_DNA"/>
</dbReference>
<comment type="caution">
    <text evidence="3">The sequence shown here is derived from an EMBL/GenBank/DDBJ whole genome shotgun (WGS) entry which is preliminary data.</text>
</comment>
<proteinExistence type="predicted"/>
<keyword evidence="4" id="KW-1185">Reference proteome</keyword>